<dbReference type="PIRSF" id="PIRSF018671">
    <property type="entry name" value="UCP018671"/>
    <property type="match status" value="1"/>
</dbReference>
<name>A0A0W8F1U5_9ZZZZ</name>
<proteinExistence type="predicted"/>
<feature type="transmembrane region" description="Helical" evidence="1">
    <location>
        <begin position="112"/>
        <end position="129"/>
    </location>
</feature>
<keyword evidence="1" id="KW-0812">Transmembrane</keyword>
<organism evidence="3">
    <name type="scientific">hydrocarbon metagenome</name>
    <dbReference type="NCBI Taxonomy" id="938273"/>
    <lineage>
        <taxon>unclassified sequences</taxon>
        <taxon>metagenomes</taxon>
        <taxon>ecological metagenomes</taxon>
    </lineage>
</organism>
<keyword evidence="1" id="KW-1133">Transmembrane helix</keyword>
<protein>
    <recommendedName>
        <fullName evidence="2">DUF1616 domain-containing protein</fullName>
    </recommendedName>
</protein>
<accession>A0A0W8F1U5</accession>
<feature type="transmembrane region" description="Helical" evidence="1">
    <location>
        <begin position="50"/>
        <end position="70"/>
    </location>
</feature>
<dbReference type="InterPro" id="IPR011674">
    <property type="entry name" value="DUF1616"/>
</dbReference>
<dbReference type="Pfam" id="PF07760">
    <property type="entry name" value="DUF1616"/>
    <property type="match status" value="1"/>
</dbReference>
<dbReference type="InterPro" id="IPR014495">
    <property type="entry name" value="UCP018671"/>
</dbReference>
<comment type="caution">
    <text evidence="3">The sequence shown here is derived from an EMBL/GenBank/DDBJ whole genome shotgun (WGS) entry which is preliminary data.</text>
</comment>
<feature type="transmembrane region" description="Helical" evidence="1">
    <location>
        <begin position="166"/>
        <end position="187"/>
    </location>
</feature>
<feature type="domain" description="DUF1616" evidence="2">
    <location>
        <begin position="28"/>
        <end position="323"/>
    </location>
</feature>
<feature type="transmembrane region" description="Helical" evidence="1">
    <location>
        <begin position="24"/>
        <end position="43"/>
    </location>
</feature>
<feature type="transmembrane region" description="Helical" evidence="1">
    <location>
        <begin position="82"/>
        <end position="100"/>
    </location>
</feature>
<reference evidence="3" key="1">
    <citation type="journal article" date="2015" name="Proc. Natl. Acad. Sci. U.S.A.">
        <title>Networks of energetic and metabolic interactions define dynamics in microbial communities.</title>
        <authorList>
            <person name="Embree M."/>
            <person name="Liu J.K."/>
            <person name="Al-Bassam M.M."/>
            <person name="Zengler K."/>
        </authorList>
    </citation>
    <scope>NUCLEOTIDE SEQUENCE</scope>
</reference>
<evidence type="ECO:0000259" key="2">
    <source>
        <dbReference type="Pfam" id="PF07760"/>
    </source>
</evidence>
<dbReference type="AlphaFoldDB" id="A0A0W8F1U5"/>
<gene>
    <name evidence="3" type="ORF">ASZ90_015522</name>
</gene>
<evidence type="ECO:0000313" key="3">
    <source>
        <dbReference type="EMBL" id="KUG14828.1"/>
    </source>
</evidence>
<evidence type="ECO:0000256" key="1">
    <source>
        <dbReference type="SAM" id="Phobius"/>
    </source>
</evidence>
<keyword evidence="1" id="KW-0472">Membrane</keyword>
<sequence>MAHDQHPYQQLIEAFDPAAIAKDLVIVSLWLVAAILCIYLPVLDQSFLRVVFALPVVLFIPGYVLIAALFPGKADLDGIERLALSFGLSIAIAPLIGLVLNYTPWGIRLDPIVVSLVIFAAAMVLVAQYRRSLLPPDERFTVPFSALARETRDELFAPGQSRLDRALSVILVIAILAAIATTIYVIVVPKEGEKFSEFYILGPGGKAAGYPTRFPVGEEQSLIIGIGNHEYRNVTYTAETILLNMTFDPATNTSFINAYQPLDEFSATLAHNETREFPYSFTVASQDYNRLQFLLFNETVPSAAVTGQDRINASYRDLHLWITVRAPGAPA</sequence>
<dbReference type="EMBL" id="LNQE01001615">
    <property type="protein sequence ID" value="KUG14828.1"/>
    <property type="molecule type" value="Genomic_DNA"/>
</dbReference>